<dbReference type="RefSeq" id="WP_352888024.1">
    <property type="nucleotide sequence ID" value="NZ_JBEPIJ010000004.1"/>
</dbReference>
<dbReference type="Proteomes" id="UP001465331">
    <property type="component" value="Unassembled WGS sequence"/>
</dbReference>
<organism evidence="2 3">
    <name type="scientific">Sinimarinibacterium thermocellulolyticum</name>
    <dbReference type="NCBI Taxonomy" id="3170016"/>
    <lineage>
        <taxon>Bacteria</taxon>
        <taxon>Pseudomonadati</taxon>
        <taxon>Pseudomonadota</taxon>
        <taxon>Gammaproteobacteria</taxon>
        <taxon>Nevskiales</taxon>
        <taxon>Nevskiaceae</taxon>
        <taxon>Sinimarinibacterium</taxon>
    </lineage>
</organism>
<name>A0ABV2A9I2_9GAMM</name>
<keyword evidence="1 2" id="KW-0224">Dipeptidase</keyword>
<accession>A0ABV2A9I2</accession>
<evidence type="ECO:0000313" key="2">
    <source>
        <dbReference type="EMBL" id="MES0873400.1"/>
    </source>
</evidence>
<dbReference type="Pfam" id="PF03577">
    <property type="entry name" value="Peptidase_C69"/>
    <property type="match status" value="1"/>
</dbReference>
<comment type="catalytic activity">
    <reaction evidence="1">
        <text>an L-aminoacyl-L-amino acid + H2O = 2 an L-alpha-amino acid</text>
        <dbReference type="Rhea" id="RHEA:48940"/>
        <dbReference type="ChEBI" id="CHEBI:15377"/>
        <dbReference type="ChEBI" id="CHEBI:59869"/>
        <dbReference type="ChEBI" id="CHEBI:77460"/>
    </reaction>
</comment>
<reference evidence="2 3" key="1">
    <citation type="submission" date="2024-06" db="EMBL/GenBank/DDBJ databases">
        <authorList>
            <person name="Li Z."/>
            <person name="Jiang Y."/>
        </authorList>
    </citation>
    <scope>NUCLEOTIDE SEQUENCE [LARGE SCALE GENOMIC DNA]</scope>
    <source>
        <strain evidence="2 3">HSW-8</strain>
    </source>
</reference>
<proteinExistence type="inferred from homology"/>
<protein>
    <recommendedName>
        <fullName evidence="1">Dipeptidase</fullName>
        <ecNumber evidence="1">3.4.-.-</ecNumber>
    </recommendedName>
</protein>
<dbReference type="PANTHER" id="PTHR12994:SF17">
    <property type="entry name" value="LD30995P"/>
    <property type="match status" value="1"/>
</dbReference>
<gene>
    <name evidence="2" type="ORF">ABSH63_05170</name>
</gene>
<comment type="similarity">
    <text evidence="1">Belongs to the peptidase C69 family.</text>
</comment>
<sequence length="410" mass="45304">MCDTQVLIADGAVWFAKNSDREPSEPQSVVRYAAVRGDATPRLKVTHIEIDQVPQRHATILSQPAWCWGAEMGINDAGVAIGNEAIFSKRATLQPGLLGMDLVRLGLERAANARDALQVMTTLLERHGQGGPAGYKDRGFCYDSSFIVADAGEAWILETAGRDWAARRIESRGAISNALTIRRDYEQASTAVSAARLDFAQRFDTRLMPAFACADARRRRALAGLDASKLPAFSRMAAQLRMHARDNENPADGSNADLCMHAAGFIRRHQTTGSMIARLAPDGADALFTGTSAPCLSIFRPARFDGDWTVLTREAERIHAPLWRRHEWLHRWALADPGLRERLRTTRDVIEPQIFALIALGDVQGARRADRLAASWHKVLWESLSGLEPPRLGRFWRRVAAGDGIDPTRA</sequence>
<evidence type="ECO:0000313" key="3">
    <source>
        <dbReference type="Proteomes" id="UP001465331"/>
    </source>
</evidence>
<dbReference type="EMBL" id="JBEPIJ010000004">
    <property type="protein sequence ID" value="MES0873400.1"/>
    <property type="molecule type" value="Genomic_DNA"/>
</dbReference>
<dbReference type="PANTHER" id="PTHR12994">
    <property type="entry name" value="SECERNIN"/>
    <property type="match status" value="1"/>
</dbReference>
<dbReference type="InterPro" id="IPR005322">
    <property type="entry name" value="Peptidase_C69"/>
</dbReference>
<keyword evidence="1 2" id="KW-0378">Hydrolase</keyword>
<evidence type="ECO:0000256" key="1">
    <source>
        <dbReference type="RuleBase" id="RU364089"/>
    </source>
</evidence>
<dbReference type="GO" id="GO:0016805">
    <property type="term" value="F:dipeptidase activity"/>
    <property type="evidence" value="ECO:0007669"/>
    <property type="project" value="UniProtKB-KW"/>
</dbReference>
<comment type="caution">
    <text evidence="2">The sequence shown here is derived from an EMBL/GenBank/DDBJ whole genome shotgun (WGS) entry which is preliminary data.</text>
</comment>
<dbReference type="EC" id="3.4.-.-" evidence="1"/>
<keyword evidence="3" id="KW-1185">Reference proteome</keyword>
<dbReference type="Gene3D" id="3.60.60.10">
    <property type="entry name" value="Penicillin V Acylase, Chain A"/>
    <property type="match status" value="1"/>
</dbReference>
<keyword evidence="1" id="KW-0645">Protease</keyword>